<comment type="similarity">
    <text evidence="1">Belongs to the short-chain dehydrogenases/reductases (SDR) family.</text>
</comment>
<dbReference type="OrthoDB" id="9803333at2"/>
<dbReference type="Proteomes" id="UP000272729">
    <property type="component" value="Unassembled WGS sequence"/>
</dbReference>
<gene>
    <name evidence="4" type="ORF">DFJ66_8180</name>
</gene>
<keyword evidence="2" id="KW-0560">Oxidoreductase</keyword>
<dbReference type="PROSITE" id="PS00061">
    <property type="entry name" value="ADH_SHORT"/>
    <property type="match status" value="1"/>
</dbReference>
<dbReference type="CDD" id="cd05233">
    <property type="entry name" value="SDR_c"/>
    <property type="match status" value="1"/>
</dbReference>
<organism evidence="4 5">
    <name type="scientific">Saccharothrix variisporea</name>
    <dbReference type="NCBI Taxonomy" id="543527"/>
    <lineage>
        <taxon>Bacteria</taxon>
        <taxon>Bacillati</taxon>
        <taxon>Actinomycetota</taxon>
        <taxon>Actinomycetes</taxon>
        <taxon>Pseudonocardiales</taxon>
        <taxon>Pseudonocardiaceae</taxon>
        <taxon>Saccharothrix</taxon>
    </lineage>
</organism>
<dbReference type="FunFam" id="3.40.50.720:FF:000084">
    <property type="entry name" value="Short-chain dehydrogenase reductase"/>
    <property type="match status" value="1"/>
</dbReference>
<evidence type="ECO:0000256" key="1">
    <source>
        <dbReference type="ARBA" id="ARBA00006484"/>
    </source>
</evidence>
<sequence>MSDYTGKKAVVTGGTHGMGRAVVDALLARGAEVVFTGNNEANVERARAELERDGLADRGHVLRSDAADLDHVDRLAKAVEDRLGTVDLLHVNVGYAALEPFHLVTPESYDRVFDVNTKGAFFTVQRLAPLLGDGGAIIFTTSVANDTGNTGLTVYAGAKAAVRAFAKGFATELLPRGIRVNAVSPGFIDTPSMGFTGFTDQDRAALVAAGDAITPMKRHGTVDEVARAVLFLAFDATFTTGTELTVDGGLGHGLAVMPGQ</sequence>
<dbReference type="PRINTS" id="PR00081">
    <property type="entry name" value="GDHRDH"/>
</dbReference>
<dbReference type="InterPro" id="IPR020904">
    <property type="entry name" value="Sc_DH/Rdtase_CS"/>
</dbReference>
<dbReference type="SMART" id="SM00822">
    <property type="entry name" value="PKS_KR"/>
    <property type="match status" value="1"/>
</dbReference>
<dbReference type="InterPro" id="IPR036291">
    <property type="entry name" value="NAD(P)-bd_dom_sf"/>
</dbReference>
<dbReference type="EMBL" id="RBXR01000001">
    <property type="protein sequence ID" value="RKT74806.1"/>
    <property type="molecule type" value="Genomic_DNA"/>
</dbReference>
<protein>
    <submittedName>
        <fullName evidence="4">NAD(P)-dependent dehydrogenase (Short-subunit alcohol dehydrogenase family)</fullName>
    </submittedName>
</protein>
<dbReference type="SUPFAM" id="SSF51735">
    <property type="entry name" value="NAD(P)-binding Rossmann-fold domains"/>
    <property type="match status" value="1"/>
</dbReference>
<dbReference type="Pfam" id="PF13561">
    <property type="entry name" value="adh_short_C2"/>
    <property type="match status" value="1"/>
</dbReference>
<dbReference type="GO" id="GO:0016491">
    <property type="term" value="F:oxidoreductase activity"/>
    <property type="evidence" value="ECO:0007669"/>
    <property type="project" value="UniProtKB-KW"/>
</dbReference>
<dbReference type="Gene3D" id="3.40.50.720">
    <property type="entry name" value="NAD(P)-binding Rossmann-like Domain"/>
    <property type="match status" value="1"/>
</dbReference>
<feature type="domain" description="Ketoreductase" evidence="3">
    <location>
        <begin position="7"/>
        <end position="186"/>
    </location>
</feature>
<dbReference type="RefSeq" id="WP_121229868.1">
    <property type="nucleotide sequence ID" value="NZ_JBIUBA010000061.1"/>
</dbReference>
<evidence type="ECO:0000259" key="3">
    <source>
        <dbReference type="SMART" id="SM00822"/>
    </source>
</evidence>
<evidence type="ECO:0000256" key="2">
    <source>
        <dbReference type="ARBA" id="ARBA00023002"/>
    </source>
</evidence>
<comment type="caution">
    <text evidence="4">The sequence shown here is derived from an EMBL/GenBank/DDBJ whole genome shotgun (WGS) entry which is preliminary data.</text>
</comment>
<dbReference type="InterPro" id="IPR057326">
    <property type="entry name" value="KR_dom"/>
</dbReference>
<proteinExistence type="inferred from homology"/>
<dbReference type="AlphaFoldDB" id="A0A495XPK0"/>
<name>A0A495XPK0_9PSEU</name>
<keyword evidence="5" id="KW-1185">Reference proteome</keyword>
<dbReference type="PANTHER" id="PTHR43477:SF1">
    <property type="entry name" value="DIHYDROANTICAPSIN 7-DEHYDROGENASE"/>
    <property type="match status" value="1"/>
</dbReference>
<evidence type="ECO:0000313" key="5">
    <source>
        <dbReference type="Proteomes" id="UP000272729"/>
    </source>
</evidence>
<dbReference type="InterPro" id="IPR051122">
    <property type="entry name" value="SDR_DHRS6-like"/>
</dbReference>
<dbReference type="InterPro" id="IPR002347">
    <property type="entry name" value="SDR_fam"/>
</dbReference>
<evidence type="ECO:0000313" key="4">
    <source>
        <dbReference type="EMBL" id="RKT74806.1"/>
    </source>
</evidence>
<reference evidence="4 5" key="1">
    <citation type="submission" date="2018-10" db="EMBL/GenBank/DDBJ databases">
        <title>Sequencing the genomes of 1000 actinobacteria strains.</title>
        <authorList>
            <person name="Klenk H.-P."/>
        </authorList>
    </citation>
    <scope>NUCLEOTIDE SEQUENCE [LARGE SCALE GENOMIC DNA]</scope>
    <source>
        <strain evidence="4 5">DSM 43911</strain>
    </source>
</reference>
<accession>A0A495XPK0</accession>
<dbReference type="PANTHER" id="PTHR43477">
    <property type="entry name" value="DIHYDROANTICAPSIN 7-DEHYDROGENASE"/>
    <property type="match status" value="1"/>
</dbReference>